<dbReference type="AlphaFoldDB" id="A0A437MWB5"/>
<name>A0A437MWB5_9SPHI</name>
<reference evidence="2 3" key="1">
    <citation type="submission" date="2019-01" db="EMBL/GenBank/DDBJ databases">
        <authorList>
            <person name="Chen W.-M."/>
        </authorList>
    </citation>
    <scope>NUCLEOTIDE SEQUENCE [LARGE SCALE GENOMIC DNA]</scope>
    <source>
        <strain evidence="2 3">YBJ-36</strain>
    </source>
</reference>
<feature type="chain" id="PRO_5019404607" evidence="1">
    <location>
        <begin position="21"/>
        <end position="165"/>
    </location>
</feature>
<feature type="signal peptide" evidence="1">
    <location>
        <begin position="1"/>
        <end position="20"/>
    </location>
</feature>
<keyword evidence="3" id="KW-1185">Reference proteome</keyword>
<keyword evidence="1" id="KW-0732">Signal</keyword>
<evidence type="ECO:0000256" key="1">
    <source>
        <dbReference type="SAM" id="SignalP"/>
    </source>
</evidence>
<comment type="caution">
    <text evidence="2">The sequence shown here is derived from an EMBL/GenBank/DDBJ whole genome shotgun (WGS) entry which is preliminary data.</text>
</comment>
<dbReference type="Proteomes" id="UP000282759">
    <property type="component" value="Unassembled WGS sequence"/>
</dbReference>
<proteinExistence type="predicted"/>
<dbReference type="RefSeq" id="WP_127704336.1">
    <property type="nucleotide sequence ID" value="NZ_SACK01000002.1"/>
</dbReference>
<dbReference type="OrthoDB" id="793442at2"/>
<protein>
    <submittedName>
        <fullName evidence="2">Uncharacterized protein</fullName>
    </submittedName>
</protein>
<accession>A0A437MWB5</accession>
<gene>
    <name evidence="2" type="ORF">EOD41_08450</name>
</gene>
<organism evidence="2 3">
    <name type="scientific">Mucilaginibacter limnophilus</name>
    <dbReference type="NCBI Taxonomy" id="1932778"/>
    <lineage>
        <taxon>Bacteria</taxon>
        <taxon>Pseudomonadati</taxon>
        <taxon>Bacteroidota</taxon>
        <taxon>Sphingobacteriia</taxon>
        <taxon>Sphingobacteriales</taxon>
        <taxon>Sphingobacteriaceae</taxon>
        <taxon>Mucilaginibacter</taxon>
    </lineage>
</organism>
<sequence length="165" mass="18878">MKKTLVVLFWIISTAAVSVAQELPPIDGIKFEGSEIFKVHEPLVLQTADYLLTTPVKENDIDRLKAVQFLIKWMEGTPDHTFTIDGYPTKYFSYNVDLMSIYMAALCKVELETKHTDANELTLDATKVFLKYVNEPTYYKSKLSKDIKRLSAANDKGELKSFLRM</sequence>
<evidence type="ECO:0000313" key="2">
    <source>
        <dbReference type="EMBL" id="RVU01972.1"/>
    </source>
</evidence>
<dbReference type="EMBL" id="SACK01000002">
    <property type="protein sequence ID" value="RVU01972.1"/>
    <property type="molecule type" value="Genomic_DNA"/>
</dbReference>
<evidence type="ECO:0000313" key="3">
    <source>
        <dbReference type="Proteomes" id="UP000282759"/>
    </source>
</evidence>